<sequence length="317" mass="36369">MKILMGFRRPFVALEASLMEQGVTLIPWKPGAPLPERVEEMDAAVLDFTEAARHPIACWTLARRLRPRNIPIAALNRDAPWNKGVHTRRIWLLRKLQLLDFYLTHSLQERVAMARRAVYFPNAADVNRYNLEGCSFESLRDIHRYRHTVSFIGNIDDRRYPEHRARMTHLRALGDMLSAHGIELKLFHGQDLSVAEQVEIMRTSIINLNLGAACDHGGEMSWGLPERCYGIPACGGFLLSDRRRHAEVDFTPGEDWLDFETLEECVALIRELLEDFPRTRSIAEAAHVRVMEQHTYAQRAQTLVGLLTWARTDAHAD</sequence>
<reference evidence="2 3" key="2">
    <citation type="submission" date="2024-09" db="EMBL/GenBank/DDBJ databases">
        <title>Draft genome sequence of Candidatus Magnetaquicoccaceae bacterium FCR-1.</title>
        <authorList>
            <person name="Shimoshige H."/>
            <person name="Shimamura S."/>
            <person name="Taoka A."/>
            <person name="Kobayashi H."/>
            <person name="Maekawa T."/>
        </authorList>
    </citation>
    <scope>NUCLEOTIDE SEQUENCE [LARGE SCALE GENOMIC DNA]</scope>
    <source>
        <strain evidence="2 3">FCR-1</strain>
    </source>
</reference>
<organism evidence="2 3">
    <name type="scientific">Candidatus Magnetaquiglobus chichijimensis</name>
    <dbReference type="NCBI Taxonomy" id="3141448"/>
    <lineage>
        <taxon>Bacteria</taxon>
        <taxon>Pseudomonadati</taxon>
        <taxon>Pseudomonadota</taxon>
        <taxon>Magnetococcia</taxon>
        <taxon>Magnetococcales</taxon>
        <taxon>Candidatus Magnetaquicoccaceae</taxon>
        <taxon>Candidatus Magnetaquiglobus</taxon>
    </lineage>
</organism>
<comment type="caution">
    <text evidence="2">The sequence shown here is derived from an EMBL/GenBank/DDBJ whole genome shotgun (WGS) entry which is preliminary data.</text>
</comment>
<dbReference type="RefSeq" id="WP_420905916.1">
    <property type="nucleotide sequence ID" value="NZ_BAAFGK010000004.1"/>
</dbReference>
<name>A0ABQ0CBH6_9PROT</name>
<gene>
    <name evidence="2" type="ORF">SIID45300_02582</name>
</gene>
<protein>
    <recommendedName>
        <fullName evidence="1">Spore protein YkvP/CgeB glycosyl transferase-like domain-containing protein</fullName>
    </recommendedName>
</protein>
<evidence type="ECO:0000259" key="1">
    <source>
        <dbReference type="Pfam" id="PF13524"/>
    </source>
</evidence>
<evidence type="ECO:0000313" key="2">
    <source>
        <dbReference type="EMBL" id="GAB0058236.1"/>
    </source>
</evidence>
<dbReference type="EMBL" id="BAAFGK010000004">
    <property type="protein sequence ID" value="GAB0058236.1"/>
    <property type="molecule type" value="Genomic_DNA"/>
</dbReference>
<reference evidence="2 3" key="1">
    <citation type="submission" date="2024-05" db="EMBL/GenBank/DDBJ databases">
        <authorList>
            <consortium name="Candidatus Magnetaquicoccaceae bacterium FCR-1 genome sequencing consortium"/>
            <person name="Shimoshige H."/>
            <person name="Shimamura S."/>
            <person name="Taoka A."/>
            <person name="Kobayashi H."/>
            <person name="Maekawa T."/>
        </authorList>
    </citation>
    <scope>NUCLEOTIDE SEQUENCE [LARGE SCALE GENOMIC DNA]</scope>
    <source>
        <strain evidence="2 3">FCR-1</strain>
    </source>
</reference>
<keyword evidence="3" id="KW-1185">Reference proteome</keyword>
<feature type="domain" description="Spore protein YkvP/CgeB glycosyl transferase-like" evidence="1">
    <location>
        <begin position="163"/>
        <end position="304"/>
    </location>
</feature>
<dbReference type="InterPro" id="IPR055259">
    <property type="entry name" value="YkvP/CgeB_Glyco_trans-like"/>
</dbReference>
<evidence type="ECO:0000313" key="3">
    <source>
        <dbReference type="Proteomes" id="UP001628193"/>
    </source>
</evidence>
<dbReference type="Proteomes" id="UP001628193">
    <property type="component" value="Unassembled WGS sequence"/>
</dbReference>
<dbReference type="Pfam" id="PF13524">
    <property type="entry name" value="Glyco_trans_1_2"/>
    <property type="match status" value="1"/>
</dbReference>
<accession>A0ABQ0CBH6</accession>
<proteinExistence type="predicted"/>